<feature type="region of interest" description="Disordered" evidence="7">
    <location>
        <begin position="666"/>
        <end position="697"/>
    </location>
</feature>
<name>A0A1Y1V328_9FUNG</name>
<evidence type="ECO:0000256" key="4">
    <source>
        <dbReference type="ARBA" id="ARBA00023136"/>
    </source>
</evidence>
<comment type="caution">
    <text evidence="10">The sequence shown here is derived from an EMBL/GenBank/DDBJ whole genome shotgun (WGS) entry which is preliminary data.</text>
</comment>
<feature type="transmembrane region" description="Helical" evidence="8">
    <location>
        <begin position="498"/>
        <end position="520"/>
    </location>
</feature>
<feature type="transmembrane region" description="Helical" evidence="8">
    <location>
        <begin position="1296"/>
        <end position="1315"/>
    </location>
</feature>
<feature type="compositionally biased region" description="Polar residues" evidence="7">
    <location>
        <begin position="683"/>
        <end position="697"/>
    </location>
</feature>
<feature type="transmembrane region" description="Helical" evidence="8">
    <location>
        <begin position="56"/>
        <end position="81"/>
    </location>
</feature>
<keyword evidence="6" id="KW-0109">Calcium transport</keyword>
<keyword evidence="6" id="KW-0813">Transport</keyword>
<dbReference type="InterPro" id="IPR043203">
    <property type="entry name" value="VGCC_Ca_Na"/>
</dbReference>
<evidence type="ECO:0000313" key="10">
    <source>
        <dbReference type="EMBL" id="ORX45218.1"/>
    </source>
</evidence>
<dbReference type="PANTHER" id="PTHR10037:SF62">
    <property type="entry name" value="SODIUM CHANNEL PROTEIN 60E"/>
    <property type="match status" value="1"/>
</dbReference>
<dbReference type="GO" id="GO:0005891">
    <property type="term" value="C:voltage-gated calcium channel complex"/>
    <property type="evidence" value="ECO:0007669"/>
    <property type="project" value="InterPro"/>
</dbReference>
<feature type="region of interest" description="Disordered" evidence="7">
    <location>
        <begin position="1656"/>
        <end position="1686"/>
    </location>
</feature>
<feature type="binding site" evidence="5">
    <location>
        <position position="1061"/>
    </location>
    <ligand>
        <name>Ca(2+)</name>
        <dbReference type="ChEBI" id="CHEBI:29108"/>
    </ligand>
</feature>
<reference evidence="10 11" key="2">
    <citation type="submission" date="2016-08" db="EMBL/GenBank/DDBJ databases">
        <title>Pervasive Adenine N6-methylation of Active Genes in Fungi.</title>
        <authorList>
            <consortium name="DOE Joint Genome Institute"/>
            <person name="Mondo S.J."/>
            <person name="Dannebaum R.O."/>
            <person name="Kuo R.C."/>
            <person name="Labutti K."/>
            <person name="Haridas S."/>
            <person name="Kuo A."/>
            <person name="Salamov A."/>
            <person name="Ahrendt S.R."/>
            <person name="Lipzen A."/>
            <person name="Sullivan W."/>
            <person name="Andreopoulos W.B."/>
            <person name="Clum A."/>
            <person name="Lindquist E."/>
            <person name="Daum C."/>
            <person name="Ramamoorthy G.K."/>
            <person name="Gryganskyi A."/>
            <person name="Culley D."/>
            <person name="Magnuson J.K."/>
            <person name="James T.Y."/>
            <person name="O'Malley M.A."/>
            <person name="Stajich J.E."/>
            <person name="Spatafora J.W."/>
            <person name="Visel A."/>
            <person name="Grigoriev I.V."/>
        </authorList>
    </citation>
    <scope>NUCLEOTIDE SEQUENCE [LARGE SCALE GENOMIC DNA]</scope>
    <source>
        <strain evidence="11">finn</strain>
    </source>
</reference>
<dbReference type="STRING" id="1754191.A0A1Y1V328"/>
<evidence type="ECO:0000256" key="1">
    <source>
        <dbReference type="ARBA" id="ARBA00004141"/>
    </source>
</evidence>
<dbReference type="Proteomes" id="UP000193719">
    <property type="component" value="Unassembled WGS sequence"/>
</dbReference>
<dbReference type="InterPro" id="IPR002048">
    <property type="entry name" value="EF_hand_dom"/>
</dbReference>
<dbReference type="GO" id="GO:0005248">
    <property type="term" value="F:voltage-gated sodium channel activity"/>
    <property type="evidence" value="ECO:0007669"/>
    <property type="project" value="TreeGrafter"/>
</dbReference>
<organism evidence="10 11">
    <name type="scientific">Piromyces finnis</name>
    <dbReference type="NCBI Taxonomy" id="1754191"/>
    <lineage>
        <taxon>Eukaryota</taxon>
        <taxon>Fungi</taxon>
        <taxon>Fungi incertae sedis</taxon>
        <taxon>Chytridiomycota</taxon>
        <taxon>Chytridiomycota incertae sedis</taxon>
        <taxon>Neocallimastigomycetes</taxon>
        <taxon>Neocallimastigales</taxon>
        <taxon>Neocallimastigaceae</taxon>
        <taxon>Piromyces</taxon>
    </lineage>
</organism>
<feature type="region of interest" description="Disordered" evidence="7">
    <location>
        <begin position="792"/>
        <end position="818"/>
    </location>
</feature>
<keyword evidence="6" id="KW-0406">Ion transport</keyword>
<evidence type="ECO:0000313" key="11">
    <source>
        <dbReference type="Proteomes" id="UP000193719"/>
    </source>
</evidence>
<feature type="transmembrane region" description="Helical" evidence="8">
    <location>
        <begin position="1379"/>
        <end position="1401"/>
    </location>
</feature>
<feature type="transmembrane region" description="Helical" evidence="8">
    <location>
        <begin position="110"/>
        <end position="130"/>
    </location>
</feature>
<keyword evidence="6" id="KW-0107">Calcium channel</keyword>
<feature type="region of interest" description="Disordered" evidence="7">
    <location>
        <begin position="1549"/>
        <end position="1610"/>
    </location>
</feature>
<keyword evidence="2 8" id="KW-0812">Transmembrane</keyword>
<comment type="subcellular location">
    <subcellularLocation>
        <location evidence="1 6">Membrane</location>
        <topology evidence="1 6">Multi-pass membrane protein</topology>
    </subcellularLocation>
</comment>
<dbReference type="Gene3D" id="1.20.120.350">
    <property type="entry name" value="Voltage-gated potassium channels. Chain C"/>
    <property type="match status" value="4"/>
</dbReference>
<feature type="transmembrane region" description="Helical" evidence="8">
    <location>
        <begin position="966"/>
        <end position="991"/>
    </location>
</feature>
<keyword evidence="5" id="KW-0479">Metal-binding</keyword>
<protein>
    <recommendedName>
        <fullName evidence="9">EF-hand domain-containing protein</fullName>
    </recommendedName>
</protein>
<dbReference type="PRINTS" id="PR00167">
    <property type="entry name" value="CACHANNEL"/>
</dbReference>
<feature type="transmembrane region" description="Helical" evidence="8">
    <location>
        <begin position="884"/>
        <end position="906"/>
    </location>
</feature>
<dbReference type="InterPro" id="IPR005821">
    <property type="entry name" value="Ion_trans_dom"/>
</dbReference>
<feature type="transmembrane region" description="Helical" evidence="8">
    <location>
        <begin position="1090"/>
        <end position="1112"/>
    </location>
</feature>
<evidence type="ECO:0000256" key="2">
    <source>
        <dbReference type="ARBA" id="ARBA00022692"/>
    </source>
</evidence>
<comment type="similarity">
    <text evidence="6">Belongs to the calcium channel alpha-1 subunit (TC 1.A.1.11) family.</text>
</comment>
<dbReference type="Gene3D" id="1.10.287.70">
    <property type="match status" value="4"/>
</dbReference>
<dbReference type="OrthoDB" id="2139530at2759"/>
<reference evidence="10 11" key="1">
    <citation type="submission" date="2016-08" db="EMBL/GenBank/DDBJ databases">
        <title>Genomes of anaerobic fungi encode conserved fungal cellulosomes for biomass hydrolysis.</title>
        <authorList>
            <consortium name="DOE Joint Genome Institute"/>
            <person name="Haitjema C.H."/>
            <person name="Gilmore S.P."/>
            <person name="Henske J.K."/>
            <person name="Solomon K.V."/>
            <person name="De Groot R."/>
            <person name="Kuo A."/>
            <person name="Mondo S.J."/>
            <person name="Salamov A.A."/>
            <person name="Labutti K."/>
            <person name="Zhao Z."/>
            <person name="Chiniquy J."/>
            <person name="Barry K."/>
            <person name="Brewer H.M."/>
            <person name="Purvine S.O."/>
            <person name="Wright A.T."/>
            <person name="Boxma B."/>
            <person name="Van Alen T."/>
            <person name="Hackstein J.H."/>
            <person name="Baker S.E."/>
            <person name="Grigoriev I.V."/>
            <person name="O'Malley M.A."/>
        </authorList>
    </citation>
    <scope>NUCLEOTIDE SEQUENCE [LARGE SCALE GENOMIC DNA]</scope>
    <source>
        <strain evidence="11">finn</strain>
    </source>
</reference>
<evidence type="ECO:0000259" key="9">
    <source>
        <dbReference type="PROSITE" id="PS50222"/>
    </source>
</evidence>
<dbReference type="EMBL" id="MCFH01000041">
    <property type="protein sequence ID" value="ORX45218.1"/>
    <property type="molecule type" value="Genomic_DNA"/>
</dbReference>
<proteinExistence type="inferred from homology"/>
<dbReference type="InterPro" id="IPR002077">
    <property type="entry name" value="VDCCAlpha1"/>
</dbReference>
<dbReference type="GO" id="GO:0005509">
    <property type="term" value="F:calcium ion binding"/>
    <property type="evidence" value="ECO:0007669"/>
    <property type="project" value="InterPro"/>
</dbReference>
<feature type="compositionally biased region" description="Low complexity" evidence="7">
    <location>
        <begin position="744"/>
        <end position="763"/>
    </location>
</feature>
<dbReference type="PANTHER" id="PTHR10037">
    <property type="entry name" value="VOLTAGE-GATED CATION CHANNEL CALCIUM AND SODIUM"/>
    <property type="match status" value="1"/>
</dbReference>
<dbReference type="Pfam" id="PF00520">
    <property type="entry name" value="Ion_trans"/>
    <property type="match status" value="4"/>
</dbReference>
<dbReference type="PROSITE" id="PS50222">
    <property type="entry name" value="EF_HAND_2"/>
    <property type="match status" value="1"/>
</dbReference>
<evidence type="ECO:0000256" key="7">
    <source>
        <dbReference type="SAM" id="MobiDB-lite"/>
    </source>
</evidence>
<feature type="compositionally biased region" description="Low complexity" evidence="7">
    <location>
        <begin position="798"/>
        <end position="817"/>
    </location>
</feature>
<dbReference type="GO" id="GO:0001518">
    <property type="term" value="C:voltage-gated sodium channel complex"/>
    <property type="evidence" value="ECO:0007669"/>
    <property type="project" value="TreeGrafter"/>
</dbReference>
<feature type="transmembrane region" description="Helical" evidence="8">
    <location>
        <begin position="1203"/>
        <end position="1224"/>
    </location>
</feature>
<feature type="domain" description="EF-hand" evidence="9">
    <location>
        <begin position="1419"/>
        <end position="1454"/>
    </location>
</feature>
<keyword evidence="11" id="KW-1185">Reference proteome</keyword>
<gene>
    <name evidence="10" type="ORF">BCR36DRAFT_358694</name>
</gene>
<dbReference type="GO" id="GO:0005245">
    <property type="term" value="F:voltage-gated calcium channel activity"/>
    <property type="evidence" value="ECO:0007669"/>
    <property type="project" value="InterPro"/>
</dbReference>
<keyword evidence="5 6" id="KW-0106">Calcium</keyword>
<accession>A0A1Y1V328</accession>
<feature type="transmembrane region" description="Helical" evidence="8">
    <location>
        <begin position="853"/>
        <end position="872"/>
    </location>
</feature>
<feature type="transmembrane region" description="Helical" evidence="8">
    <location>
        <begin position="378"/>
        <end position="395"/>
    </location>
</feature>
<feature type="transmembrane region" description="Helical" evidence="8">
    <location>
        <begin position="407"/>
        <end position="430"/>
    </location>
</feature>
<dbReference type="InterPro" id="IPR027359">
    <property type="entry name" value="Volt_channel_dom_sf"/>
</dbReference>
<feature type="transmembrane region" description="Helical" evidence="8">
    <location>
        <begin position="1230"/>
        <end position="1250"/>
    </location>
</feature>
<evidence type="ECO:0000256" key="8">
    <source>
        <dbReference type="SAM" id="Phobius"/>
    </source>
</evidence>
<feature type="transmembrane region" description="Helical" evidence="8">
    <location>
        <begin position="25"/>
        <end position="44"/>
    </location>
</feature>
<evidence type="ECO:0000256" key="6">
    <source>
        <dbReference type="RuleBase" id="RU003808"/>
    </source>
</evidence>
<feature type="transmembrane region" description="Helical" evidence="8">
    <location>
        <begin position="568"/>
        <end position="596"/>
    </location>
</feature>
<sequence>MSDGKHNKNYVPKNIIEYFLQSDNIFTVFFIIESFLSIVADGLYKSVKSLWGLFNIFIFISSILTLCGLTNLSPLRLWIILKYLSRIPLFSDIEMILKALKKSFSVLRDIAVFAIFIFICSGIVGVSLWGGKFKYRCINSENEFYDEDLVCSINPKSGYQCPYGFQCTKVDHNPAYNTMGFDNILQAWLTVFQILTTEGWSGIMVNGINSTNSWSIIYFLIIIMLGNWLLLQLIVATVTSNLEKSIENNDVDVIDESNSSDIKTITESSECLNKIDKRNSMTDSEKSVVLYNSETNNPTIPTNQTVIDSDISDEPSIKTVSINEISTDNNNQEILYTSNNAINSSINVQSIKSKSEKSQRKVTGIRSSLIRIFKSIKFEYFILFVTAVDVIALCSNHKEASLKFSKITQTISLICTITFGVEMILKLYAFGIKKYISSYFNIFDGLITIASIVELIMPHNQGMLVLRVIRAMRIFRISKFSKSLIDLALVINESSKQLLSLAVIWVVSVIIFSAICMQIFSNDMNFDDGIPRANFDSMRNSILSVIQLYTVENWNDIEVSVARSKNRAYILVLIVIIIIGAYVLSQILVAILLSAFTEKIKQDMEQLLKQYVGKQAKFTIKRAFNDLLENVKEKNITFYGDNDDKSYKASESTNFLKRVKHSFIDDNDSKDQKKKQTALGNVKKNNSEPSLVELNKNSSNNMLIRTLNNKRSISNADLLKNLSKLNTDNNNYLDMDAEIAYNNISSNSNSNNSSKENSIASSNTKYDKDSCNSSQLHRRNINQFFNDDTTSLNSSEYSSPVTPSTPNTLSSPSSPTSQYSVEYKKENIFKRYYCIYRETRFVKYVQDLSKNKIYLTFIYFFIISSCICLIYDTPVQKNQELLNILRYLDIFFSAVFFIELIINLIAKGAIVEKKAYLRSFVNWIDVIVIIISIMSAFKIADSVHVFRVLRVLRLFRLVKLHEGMRIVFMAIWKTIPSLATALIPYLFFLIITSAMGLSMFVGEGWQCNDDSVKNHMECTGTFFVDNGTSTISQDRVWERYELSYDNILDSIQTSMVITNQEGWPDIMYRFIDSAGIDQQPIRDNRPGTSVFYILSVLIGNWIFLAVVTGITFDNMKRNQEILKGLHHLTDGQKKLLDYIALIISYKPKPPPGTKKRTSYQQKLYNFFKSNMYEYIAFVVVSINIIIMAIARSDATKAEDYIQIISEYVFTGIYIVEVILLMYAYRPKYFFFNYWNILNLIITVFAIVSIVSQAFSQPNYLSVLRLLRIIRLVKFAKGLKALASAIIFNFYQLMNVTFLMFITCCIFGIIGMHSFGDIDYNKAKALNEHINFSTFPKSLLTVFVFSTGENWPVAMTDCSGRNLVGCDPNVENCGVFWAPVYFLLLEIIFNWILLNSFIAITVDTFLNVLNDLDEINRIETITNTFRQIWLKYDLEGKGVIEFKDMLHIYRDFHIPNNYLWGKKNSGKPIKPSIQKLFRNVIVYNNKCTYADALMSILNSWVGEQLPDDIKLKYWRKRNWDRVYRSSRNNPMNNSLVMPSKEYYKNIRSKNRELERKHRKSELSKYSSSVPNLNSNSESSIFSSKNYNRSDTNYHVRPNLRRSGIQKAKTTSDHKYYKKSKLSEMEIDISSLPMKSYEETMRNIPKYDVPLSTSFLSNNNKSSLVTTPTSSSTPNSNNDSVISSKVLNKGKSVEPETIMNIKYHNSENDSVDNTTNQNLTCNRPMFRLDSFISINSNIQSIHHVRNDSSITTDTSINTDSDINITNSVSKENPLMVEGNNNKLAIRINSSDSNASSSNPHIDITYEINKQIHSIVKNKNNASNKIFENNNIKNNQKVYRSSDTHSSVAFDDHSLYSNSSGHRKPKKYTRVSSSIRNILKPYKKEEYNEDDDFDVSKDVLQFYVVYAIYRLQIKFKRSRKTKNGNKLEVVVKKN</sequence>
<dbReference type="SUPFAM" id="SSF81324">
    <property type="entry name" value="Voltage-gated potassium channels"/>
    <property type="match status" value="4"/>
</dbReference>
<keyword evidence="6" id="KW-0851">Voltage-gated channel</keyword>
<evidence type="ECO:0000256" key="3">
    <source>
        <dbReference type="ARBA" id="ARBA00022989"/>
    </source>
</evidence>
<keyword evidence="6" id="KW-0407">Ion channel</keyword>
<feature type="transmembrane region" description="Helical" evidence="8">
    <location>
        <begin position="216"/>
        <end position="235"/>
    </location>
</feature>
<feature type="binding site" evidence="5">
    <location>
        <position position="198"/>
    </location>
    <ligand>
        <name>Ca(2+)</name>
        <dbReference type="ChEBI" id="CHEBI:29108"/>
    </ligand>
</feature>
<feature type="binding site" evidence="5">
    <location>
        <position position="552"/>
    </location>
    <ligand>
        <name>Ca(2+)</name>
        <dbReference type="ChEBI" id="CHEBI:29108"/>
    </ligand>
</feature>
<keyword evidence="4 8" id="KW-0472">Membrane</keyword>
<feature type="transmembrane region" description="Helical" evidence="8">
    <location>
        <begin position="1171"/>
        <end position="1191"/>
    </location>
</feature>
<keyword evidence="3 8" id="KW-1133">Transmembrane helix</keyword>
<feature type="compositionally biased region" description="Low complexity" evidence="7">
    <location>
        <begin position="1664"/>
        <end position="1676"/>
    </location>
</feature>
<feature type="region of interest" description="Disordered" evidence="7">
    <location>
        <begin position="744"/>
        <end position="772"/>
    </location>
</feature>
<feature type="compositionally biased region" description="Low complexity" evidence="7">
    <location>
        <begin position="1570"/>
        <end position="1585"/>
    </location>
</feature>
<evidence type="ECO:0000256" key="5">
    <source>
        <dbReference type="PIRSR" id="PIRSR602077-1"/>
    </source>
</evidence>